<feature type="domain" description="Ig-like" evidence="4">
    <location>
        <begin position="881"/>
        <end position="1003"/>
    </location>
</feature>
<sequence length="2719" mass="283199">MFNLLKKLLILFVLIGSTGFSIYREHVTPPNATSDTNAEEYNRPSSIFAPTFTNCPADINNVSPNSGACTAVVTWTPPTATGSGTVTMTSNYNPGDAFYPGVHRVIYRATDSSGDTSFCEFRVEVLDNQAPVITVPANINTTADPGGCGAVITFPFPNATDNCPAGEGAPIDENFDGGNDLSSQCYDFDGTIVGSGGAINGSSGEVETVELIRNDIRSFTSPLTQFNGTGEIFFDHRILAGHPSGNLGTNSRLTVKLITAGGAETIIFTEQYVDEAVQTEYIEVTQSGNYFVQFEWETDQNRSDIAYLDNLYIPGYVVSDVTVVACTAAFLRVAQISGQPYRSGREFPVGTTTLEYITRDAAGNVGFNSFKVTVTNNITPPSGSDVEYCEGTTVPTLTVSVGSGQTVDWYDAAVGGTLLLSGNSSYQPSGPGDYFAETKETATGCVSATRRRIRLTENTQPSAPISPSPIEYCVNDPATPLMATGEPGNMILWYNAPTGGTMYPNPPTPDTSSAQTTFYYVEQIDAGTGCISERTEVVVTVYALPLAPIFNTPVEYCVGDTSDELNASVTNGSNLRWYDAASGGTEIPGTTRPDTSTPGQQFYWVTQSAVSGGANCESLRSQLTVNVNTSPAITMQPVDRSTCENGNAIFVVGASNADTFQWQLFDGSNWNDLTNTAPYSGATSNTLNISNVTLALNGNQYRALASSPAGSCPDAMSNSAMLTVNMAPPLPISGGDQTECEQNPIQTLTANANPPLGSTIVWYNAPSGGNTVANPILDVVGTITYYAESNDTSNSCSSAGRVPVTLTIQPVPAAPTSGGDQIECEENPIQTLTALATAASGATVVWYDAASGGNLIADPSLNSVGTVTYYAQSNNDVTGCPSAFRTAVSLSIQPAPAPPISDGDQTECETSPIQTLTANATVPTGFTITWFDAATGGNSVGSPTLNSVGSVTYFAESTNDVTSCQSITRTPVTLTIDATPSAPISDGDQTECETSPTQTMTATAVAPAGATVIWYDMPSGGAVVGSPTLNALGTITYYAESRTTTSGCFSDSRTPVTLTMNSIPSISITPASESCSADLASYSVSVDVDRGSVTASEGIVFDNGGNNWTVSEVPSGNDIVITVTDSNACVETLSIIAPDCSCPVVLAPTSGGDITECEQNPIQTLTATATAPAGASVVWYDSATNGTSVTNPILNTIGTITFYAESVDDVNACTSSTRTAVNLTIQAAPNAPISGGDQKECETIPTQTLTATATNAAGTSIIWYDAASNGNIVTNPILNALGTVTYYAETRNDATNCTSHLRTAVSLTIQPNPTAPISGGDQEQCESSPIQTLTAMATAPSGSTVVWYDAASGGNLISNPDLNTVGTITYYAESQDTTTNCASTSRTPVTLTIQDTPDISQTPSSATCSADLITYSVSVDVSTGSITASEGTVTDNGGNNWTVSNIPSGNDITVTVTAANACMETLTVTAPDCSCTVVDAPTSGNDQTECEASPIQTLTATATPPTDEIVVWFDAASGGNTVANPTLSVVGTVTYYAESRQNVTDCTSSTRTPVTLTIQSTPAAPNGAGDQAECEASPLQTLMADATAPSGSVVVWFDAASGGNIVASPTLSAVGTVTYYAESEDTTTACTSFTRTPITLTIQDTPDISIDGGPTCAPDLLTYGVTVNVSEGNVTSTEGTVVDNGGDNWTISGIPSGNDISLTVTAPNACTETLAITAPDCSCPIIDAPINDGDLTECEESPIQTLTATATPPTDADIVWYDAATGGNVVTAPTLNTVGAITYFAESRDIITNCTSSTRTPVQLTINGTPADPTSWGDQTECDANPTQTLTAMATSPSGTSIVWYDALSGGNVIANPILNAVGSVTYFAESRDDVSNCSSFGRAAVTLTINALPNVTANATQTNINAGEPVTLTGSGANSYVWDNGVGDGDTVFPLTTTTYTVVGTDANSCENSDSITVIVGSTSDIRLEKTVNDPTPNVGDNIVFTLTVTNDGPSDDSGGSIVNDILPVGYTYVADTGNTANGTFDSTSGNWTLPALTNGNSASITITTTVNPPAGISGEYTNSAQVVSAGNFDSDSAPNNDDGDQSEDDEASVSIIPQVADLEVNNTISQPTGNPGEALIISVDITNNGPSDATNLCVENSVPDGFMVNTIQNGGIQTGNNIVWTGIDIATGSTTTVTFEVSVNNPNNSPDEYVNTVQIISVDQFDLDSTPNNDDGDQSEDDEDSVLFMLQFIDLELTNTVTPDSGNPGDTLTFTVDVRNTGMDDATNVTIENIVPSGYTVSAINDGGLQSGNTIAWNGLTVPSGSTTRLTFEVSINVPTNTTGEFVNTVQVTDADQLDSDSSPNNDDGDQSEDDEDSAEIVLIPADLSLEKALTSASNQNPNAGDTIIFQLILTNAGPGLATNVTVEDIVPSGYTVGTIGNGGSMNGNTIVWNLPSIDEGSEVLTYEATVNLPANIFGEYTNTAQITTSDQFDPDSTPNNDVGNQIEDDEANYTIGSPTVDIEINKMVDKAQSFYGDTLVFTVTATNNSNYDATTIGIEDVLPRGYALVSHSADLGTYNETIATWEIPTITVGQTAALQMTVNVTETEDYTNIAELIYLDQIDTNINNDRAEATPEVTQAECLTVFNEFSPNDDGANDFFFIECIENYPNSLLRIYNRWGNEVFSAEGYDNSWDGTSVKGSTIGASGKLPVGTYYYTLEPGEGNATAKSGWLYISR</sequence>
<dbReference type="InterPro" id="IPR051172">
    <property type="entry name" value="Chlamydia_OmcB"/>
</dbReference>
<organism evidence="5">
    <name type="scientific">marine sediment metagenome</name>
    <dbReference type="NCBI Taxonomy" id="412755"/>
    <lineage>
        <taxon>unclassified sequences</taxon>
        <taxon>metagenomes</taxon>
        <taxon>ecological metagenomes</taxon>
    </lineage>
</organism>
<dbReference type="PROSITE" id="PS50835">
    <property type="entry name" value="IG_LIKE"/>
    <property type="match status" value="1"/>
</dbReference>
<evidence type="ECO:0000313" key="5">
    <source>
        <dbReference type="EMBL" id="KKN45779.1"/>
    </source>
</evidence>
<dbReference type="EMBL" id="LAZR01001368">
    <property type="protein sequence ID" value="KKN45779.1"/>
    <property type="molecule type" value="Genomic_DNA"/>
</dbReference>
<accession>A0A0F9QTQ2</accession>
<dbReference type="Pfam" id="PF01345">
    <property type="entry name" value="DUF11"/>
    <property type="match status" value="5"/>
</dbReference>
<evidence type="ECO:0000259" key="4">
    <source>
        <dbReference type="PROSITE" id="PS50835"/>
    </source>
</evidence>
<feature type="compositionally biased region" description="Acidic residues" evidence="2">
    <location>
        <begin position="2349"/>
        <end position="2359"/>
    </location>
</feature>
<dbReference type="InterPro" id="IPR001434">
    <property type="entry name" value="OmcB-like_DUF11"/>
</dbReference>
<dbReference type="InterPro" id="IPR044023">
    <property type="entry name" value="Ig_7"/>
</dbReference>
<proteinExistence type="predicted"/>
<dbReference type="PANTHER" id="PTHR34819:SF3">
    <property type="entry name" value="CELL SURFACE PROTEIN"/>
    <property type="match status" value="1"/>
</dbReference>
<dbReference type="InterPro" id="IPR047589">
    <property type="entry name" value="DUF11_rpt"/>
</dbReference>
<protein>
    <recommendedName>
        <fullName evidence="6">HYR domain-containing protein</fullName>
    </recommendedName>
</protein>
<dbReference type="Pfam" id="PF13585">
    <property type="entry name" value="CHU_C"/>
    <property type="match status" value="1"/>
</dbReference>
<dbReference type="NCBIfam" id="TIGR01451">
    <property type="entry name" value="B_ant_repeat"/>
    <property type="match status" value="4"/>
</dbReference>
<evidence type="ECO:0000256" key="1">
    <source>
        <dbReference type="ARBA" id="ARBA00022737"/>
    </source>
</evidence>
<feature type="compositionally biased region" description="Polar residues" evidence="2">
    <location>
        <begin position="2071"/>
        <end position="2081"/>
    </location>
</feature>
<feature type="region of interest" description="Disordered" evidence="2">
    <location>
        <begin position="2071"/>
        <end position="2092"/>
    </location>
</feature>
<dbReference type="InterPro" id="IPR007110">
    <property type="entry name" value="Ig-like_dom"/>
</dbReference>
<evidence type="ECO:0000259" key="3">
    <source>
        <dbReference type="PROSITE" id="PS50825"/>
    </source>
</evidence>
<dbReference type="InterPro" id="IPR026341">
    <property type="entry name" value="T9SS_type_B"/>
</dbReference>
<gene>
    <name evidence="5" type="ORF">LCGC14_0679650</name>
</gene>
<evidence type="ECO:0000256" key="2">
    <source>
        <dbReference type="SAM" id="MobiDB-lite"/>
    </source>
</evidence>
<keyword evidence="1" id="KW-0677">Repeat</keyword>
<feature type="domain" description="HYR" evidence="3">
    <location>
        <begin position="45"/>
        <end position="127"/>
    </location>
</feature>
<dbReference type="Pfam" id="PF19081">
    <property type="entry name" value="Ig_7"/>
    <property type="match status" value="14"/>
</dbReference>
<dbReference type="Pfam" id="PF02494">
    <property type="entry name" value="HYR"/>
    <property type="match status" value="2"/>
</dbReference>
<evidence type="ECO:0008006" key="6">
    <source>
        <dbReference type="Google" id="ProtNLM"/>
    </source>
</evidence>
<feature type="compositionally biased region" description="Acidic residues" evidence="2">
    <location>
        <begin position="2083"/>
        <end position="2092"/>
    </location>
</feature>
<dbReference type="InterPro" id="IPR013783">
    <property type="entry name" value="Ig-like_fold"/>
</dbReference>
<dbReference type="NCBIfam" id="TIGR04131">
    <property type="entry name" value="Bac_Flav_CTERM"/>
    <property type="match status" value="1"/>
</dbReference>
<dbReference type="PROSITE" id="PS50825">
    <property type="entry name" value="HYR"/>
    <property type="match status" value="1"/>
</dbReference>
<feature type="region of interest" description="Disordered" evidence="2">
    <location>
        <begin position="2336"/>
        <end position="2359"/>
    </location>
</feature>
<dbReference type="InterPro" id="IPR003410">
    <property type="entry name" value="HYR_dom"/>
</dbReference>
<comment type="caution">
    <text evidence="5">The sequence shown here is derived from an EMBL/GenBank/DDBJ whole genome shotgun (WGS) entry which is preliminary data.</text>
</comment>
<name>A0A0F9QTQ2_9ZZZZ</name>
<dbReference type="Gene3D" id="2.60.40.10">
    <property type="entry name" value="Immunoglobulins"/>
    <property type="match status" value="1"/>
</dbReference>
<reference evidence="5" key="1">
    <citation type="journal article" date="2015" name="Nature">
        <title>Complex archaea that bridge the gap between prokaryotes and eukaryotes.</title>
        <authorList>
            <person name="Spang A."/>
            <person name="Saw J.H."/>
            <person name="Jorgensen S.L."/>
            <person name="Zaremba-Niedzwiedzka K."/>
            <person name="Martijn J."/>
            <person name="Lind A.E."/>
            <person name="van Eijk R."/>
            <person name="Schleper C."/>
            <person name="Guy L."/>
            <person name="Ettema T.J."/>
        </authorList>
    </citation>
    <scope>NUCLEOTIDE SEQUENCE</scope>
</reference>
<dbReference type="PANTHER" id="PTHR34819">
    <property type="entry name" value="LARGE CYSTEINE-RICH PERIPLASMIC PROTEIN OMCB"/>
    <property type="match status" value="1"/>
</dbReference>